<dbReference type="GO" id="GO:0005737">
    <property type="term" value="C:cytoplasm"/>
    <property type="evidence" value="ECO:0007669"/>
    <property type="project" value="UniProtKB-SubCell"/>
</dbReference>
<dbReference type="PANTHER" id="PTHR13367:SF3">
    <property type="entry name" value="TUMOR NECROSIS FACTOR ALPHA-INDUCED PROTEIN 3"/>
    <property type="match status" value="1"/>
</dbReference>
<dbReference type="Pfam" id="PF02338">
    <property type="entry name" value="OTU"/>
    <property type="match status" value="1"/>
</dbReference>
<dbReference type="GO" id="GO:0006508">
    <property type="term" value="P:proteolysis"/>
    <property type="evidence" value="ECO:0007669"/>
    <property type="project" value="UniProtKB-KW"/>
</dbReference>
<sequence>MSRPGFVTKIEHASEKKAKTLRQRIEKDVDHSRLDKQQPFTLITFAAFQTILINLHDYPDEFRNYFEENFLDVDLLQDLERSKVINWCRTVKRLYPLKTTGDGNCLLHAVSLALWAIEDTQQFLRRLVYFTLSTDPAGAFKRRWQFYQRSNQDGVATFRLNTSEFSVEWESIVNAAADIQQQQGEMLPYATLESFHLYVLANILRRPIIVLADRRARNIFGQSLQESNIGGIYLPLETVPAECIKTPVIIGYNMNHFAPLVTQNGDSSLRMDVVPLVTHEFEMMVVHYLLPGEEPEVVKLLENYLQMTETVVTETDSIRPILSVRLEKRKLPEDLNLMEDLRQDCEKKFRQWLDQEYVSENPNVQLAPAITPKQNIVAQQNLPQLHDNNRGPSLANIIRPVPVIQTPVPPQVDQPVVGQSDRKKCLTAGCMMYGSQETYNLCSKCFRDYSVTYHNQEQAMRRLNDAIGVEPSAPMPTIPPPDSYIDLSIVPEKCKTESCDFQCSQATYPYCHECYEEIQKHKATQARSTAVENVHASIQETGAGCLDNQQQAVIKKPHSGATNYHAGAITQQINAAQTASSASAKRPVLMSMLDMMCPTDGCRNHVSRNTEPFCHACHEKNQKDKKLGQPAQAGFEQNFNTKRTGSATVAVPNAGFLEYQIGLNAQQLNTAQVVTIQHKPSKPTYKRVSSPVFGISLMEQMCPTEGCRNHVSRNTEPFCHECYEKYQRASKLDQPAQAVTKLAGTSSGVEPTFRYLRISSMSPEQFHFVLPSTASGGISPKLVIPAAGQVAPPNFPKTQKCKAEDCSGYAVSGNNGLCESCYNKSMFGEGNIPEKENFIQFPHNKAINILSGSSRSGVLPINANQVMNLSEEKSSTAKTQGFNFVGINHPSPFPAPALNPTSRSLESLPVGEKITPMTGANSYPRKREEKHLCATPGCRLIRQNNNLDLCYQCFKKASTRGQARSDLDNEETAVPSPNSAVDFSCAGVAMTTEEEKRVNPVVTSSKQKVACAGKTCGKLIYPPKKLCDECQEILERAYTDRNKQDFRLGRQNLTAPIRSNPAPLQPRPNTAPIVAKCSVRNCDRYGDPATGNMCTAHFEYSQRAKMTTGQLNIPPVLQWNALSVNQQPVHLVSSGSSKPISQVTCSTSTSANVPPVPHRSGTQEEDFTAALTNIEQSQKSKSKCIVQGCLNFGSSQNQGMCNNCFLRRLGQ</sequence>
<dbReference type="EC" id="3.4.19.12" evidence="5"/>
<dbReference type="EMBL" id="JBJQND010000003">
    <property type="protein sequence ID" value="KAL3882732.1"/>
    <property type="molecule type" value="Genomic_DNA"/>
</dbReference>
<dbReference type="Gene3D" id="4.10.240.30">
    <property type="match status" value="4"/>
</dbReference>
<keyword evidence="8" id="KW-0645">Protease</keyword>
<evidence type="ECO:0000256" key="12">
    <source>
        <dbReference type="ARBA" id="ARBA00022801"/>
    </source>
</evidence>
<dbReference type="PANTHER" id="PTHR13367">
    <property type="entry name" value="UBIQUITIN THIOESTERASE"/>
    <property type="match status" value="1"/>
</dbReference>
<evidence type="ECO:0000256" key="9">
    <source>
        <dbReference type="ARBA" id="ARBA00022723"/>
    </source>
</evidence>
<name>A0ABD3X9H5_SINWO</name>
<dbReference type="GO" id="GO:0008270">
    <property type="term" value="F:zinc ion binding"/>
    <property type="evidence" value="ECO:0007669"/>
    <property type="project" value="UniProtKB-KW"/>
</dbReference>
<keyword evidence="9" id="KW-0479">Metal-binding</keyword>
<keyword evidence="14" id="KW-0862">Zinc</keyword>
<evidence type="ECO:0000256" key="6">
    <source>
        <dbReference type="ARBA" id="ARBA00022490"/>
    </source>
</evidence>
<feature type="domain" description="OTU" evidence="17">
    <location>
        <begin position="94"/>
        <end position="263"/>
    </location>
</feature>
<dbReference type="Pfam" id="PF01754">
    <property type="entry name" value="zf-A20"/>
    <property type="match status" value="1"/>
</dbReference>
<evidence type="ECO:0000256" key="13">
    <source>
        <dbReference type="ARBA" id="ARBA00022807"/>
    </source>
</evidence>
<dbReference type="PROSITE" id="PS51036">
    <property type="entry name" value="ZF_A20"/>
    <property type="match status" value="3"/>
</dbReference>
<evidence type="ECO:0000256" key="7">
    <source>
        <dbReference type="ARBA" id="ARBA00022553"/>
    </source>
</evidence>
<keyword evidence="11" id="KW-0833">Ubl conjugation pathway</keyword>
<keyword evidence="15" id="KW-0539">Nucleus</keyword>
<feature type="domain" description="A20-type" evidence="18">
    <location>
        <begin position="1178"/>
        <end position="1211"/>
    </location>
</feature>
<dbReference type="SMART" id="SM00259">
    <property type="entry name" value="ZnF_A20"/>
    <property type="match status" value="8"/>
</dbReference>
<proteinExistence type="inferred from homology"/>
<evidence type="ECO:0000256" key="8">
    <source>
        <dbReference type="ARBA" id="ARBA00022670"/>
    </source>
</evidence>
<organism evidence="19 20">
    <name type="scientific">Sinanodonta woodiana</name>
    <name type="common">Chinese pond mussel</name>
    <name type="synonym">Anodonta woodiana</name>
    <dbReference type="NCBI Taxonomy" id="1069815"/>
    <lineage>
        <taxon>Eukaryota</taxon>
        <taxon>Metazoa</taxon>
        <taxon>Spiralia</taxon>
        <taxon>Lophotrochozoa</taxon>
        <taxon>Mollusca</taxon>
        <taxon>Bivalvia</taxon>
        <taxon>Autobranchia</taxon>
        <taxon>Heteroconchia</taxon>
        <taxon>Palaeoheterodonta</taxon>
        <taxon>Unionida</taxon>
        <taxon>Unionoidea</taxon>
        <taxon>Unionidae</taxon>
        <taxon>Unioninae</taxon>
        <taxon>Sinanodonta</taxon>
    </lineage>
</organism>
<comment type="subcellular location">
    <subcellularLocation>
        <location evidence="3">Cytoplasm</location>
    </subcellularLocation>
    <subcellularLocation>
        <location evidence="2">Nucleus</location>
    </subcellularLocation>
</comment>
<gene>
    <name evidence="19" type="ORF">ACJMK2_029044</name>
</gene>
<keyword evidence="13" id="KW-0788">Thiol protease</keyword>
<evidence type="ECO:0000256" key="16">
    <source>
        <dbReference type="SAM" id="MobiDB-lite"/>
    </source>
</evidence>
<dbReference type="GO" id="GO:0005634">
    <property type="term" value="C:nucleus"/>
    <property type="evidence" value="ECO:0007669"/>
    <property type="project" value="UniProtKB-SubCell"/>
</dbReference>
<evidence type="ECO:0000313" key="20">
    <source>
        <dbReference type="Proteomes" id="UP001634394"/>
    </source>
</evidence>
<comment type="similarity">
    <text evidence="4">Belongs to the peptidase C64 family.</text>
</comment>
<feature type="domain" description="A20-type" evidence="18">
    <location>
        <begin position="488"/>
        <end position="523"/>
    </location>
</feature>
<dbReference type="EMBL" id="JBJQND010000003">
    <property type="protein sequence ID" value="KAL3882733.1"/>
    <property type="molecule type" value="Genomic_DNA"/>
</dbReference>
<evidence type="ECO:0000256" key="14">
    <source>
        <dbReference type="ARBA" id="ARBA00022833"/>
    </source>
</evidence>
<comment type="catalytic activity">
    <reaction evidence="1">
        <text>Thiol-dependent hydrolysis of ester, thioester, amide, peptide and isopeptide bonds formed by the C-terminal Gly of ubiquitin (a 76-residue protein attached to proteins as an intracellular targeting signal).</text>
        <dbReference type="EC" id="3.4.19.12"/>
    </reaction>
</comment>
<evidence type="ECO:0000256" key="15">
    <source>
        <dbReference type="ARBA" id="ARBA00023242"/>
    </source>
</evidence>
<accession>A0ABD3X9H5</accession>
<dbReference type="PROSITE" id="PS50802">
    <property type="entry name" value="OTU"/>
    <property type="match status" value="1"/>
</dbReference>
<feature type="region of interest" description="Disordered" evidence="16">
    <location>
        <begin position="1143"/>
        <end position="1162"/>
    </location>
</feature>
<keyword evidence="7" id="KW-0597">Phosphoprotein</keyword>
<dbReference type="InterPro" id="IPR051346">
    <property type="entry name" value="OTU_Deubiquitinase"/>
</dbReference>
<evidence type="ECO:0000256" key="10">
    <source>
        <dbReference type="ARBA" id="ARBA00022771"/>
    </source>
</evidence>
<evidence type="ECO:0000256" key="5">
    <source>
        <dbReference type="ARBA" id="ARBA00012759"/>
    </source>
</evidence>
<dbReference type="Proteomes" id="UP001634394">
    <property type="component" value="Unassembled WGS sequence"/>
</dbReference>
<evidence type="ECO:0000313" key="19">
    <source>
        <dbReference type="EMBL" id="KAL3882732.1"/>
    </source>
</evidence>
<dbReference type="Gene3D" id="1.20.5.4770">
    <property type="match status" value="1"/>
</dbReference>
<evidence type="ECO:0000256" key="3">
    <source>
        <dbReference type="ARBA" id="ARBA00004496"/>
    </source>
</evidence>
<dbReference type="GO" id="GO:0070647">
    <property type="term" value="P:protein modification by small protein conjugation or removal"/>
    <property type="evidence" value="ECO:0007669"/>
    <property type="project" value="UniProtKB-ARBA"/>
</dbReference>
<evidence type="ECO:0000256" key="2">
    <source>
        <dbReference type="ARBA" id="ARBA00004123"/>
    </source>
</evidence>
<evidence type="ECO:0000259" key="18">
    <source>
        <dbReference type="PROSITE" id="PS51036"/>
    </source>
</evidence>
<feature type="domain" description="A20-type" evidence="18">
    <location>
        <begin position="419"/>
        <end position="454"/>
    </location>
</feature>
<keyword evidence="10" id="KW-0863">Zinc-finger</keyword>
<keyword evidence="20" id="KW-1185">Reference proteome</keyword>
<dbReference type="AlphaFoldDB" id="A0ABD3X9H5"/>
<feature type="compositionally biased region" description="Polar residues" evidence="16">
    <location>
        <begin position="1143"/>
        <end position="1152"/>
    </location>
</feature>
<dbReference type="InterPro" id="IPR002653">
    <property type="entry name" value="Znf_A20"/>
</dbReference>
<keyword evidence="6" id="KW-0963">Cytoplasm</keyword>
<dbReference type="GO" id="GO:0004843">
    <property type="term" value="F:cysteine-type deubiquitinase activity"/>
    <property type="evidence" value="ECO:0007669"/>
    <property type="project" value="UniProtKB-EC"/>
</dbReference>
<evidence type="ECO:0000256" key="4">
    <source>
        <dbReference type="ARBA" id="ARBA00005865"/>
    </source>
</evidence>
<evidence type="ECO:0000256" key="1">
    <source>
        <dbReference type="ARBA" id="ARBA00000707"/>
    </source>
</evidence>
<comment type="caution">
    <text evidence="19">The sequence shown here is derived from an EMBL/GenBank/DDBJ whole genome shotgun (WGS) entry which is preliminary data.</text>
</comment>
<keyword evidence="12" id="KW-0378">Hydrolase</keyword>
<protein>
    <recommendedName>
        <fullName evidence="5">ubiquitinyl hydrolase 1</fullName>
        <ecNumber evidence="5">3.4.19.12</ecNumber>
    </recommendedName>
</protein>
<evidence type="ECO:0000256" key="11">
    <source>
        <dbReference type="ARBA" id="ARBA00022786"/>
    </source>
</evidence>
<dbReference type="InterPro" id="IPR003323">
    <property type="entry name" value="OTU_dom"/>
</dbReference>
<reference evidence="19 20" key="1">
    <citation type="submission" date="2024-11" db="EMBL/GenBank/DDBJ databases">
        <title>Chromosome-level genome assembly of the freshwater bivalve Anodonta woodiana.</title>
        <authorList>
            <person name="Chen X."/>
        </authorList>
    </citation>
    <scope>NUCLEOTIDE SEQUENCE [LARGE SCALE GENOMIC DNA]</scope>
    <source>
        <strain evidence="19">MN2024</strain>
        <tissue evidence="19">Gills</tissue>
    </source>
</reference>
<evidence type="ECO:0000259" key="17">
    <source>
        <dbReference type="PROSITE" id="PS50802"/>
    </source>
</evidence>